<dbReference type="InterPro" id="IPR001304">
    <property type="entry name" value="C-type_lectin-like"/>
</dbReference>
<dbReference type="PROSITE" id="PS00615">
    <property type="entry name" value="C_TYPE_LECTIN_1"/>
    <property type="match status" value="1"/>
</dbReference>
<keyword evidence="6" id="KW-1185">Reference proteome</keyword>
<evidence type="ECO:0000256" key="1">
    <source>
        <dbReference type="ARBA" id="ARBA00022734"/>
    </source>
</evidence>
<keyword evidence="2" id="KW-1015">Disulfide bond</keyword>
<feature type="compositionally biased region" description="Polar residues" evidence="3">
    <location>
        <begin position="24"/>
        <end position="38"/>
    </location>
</feature>
<dbReference type="SMART" id="SM00034">
    <property type="entry name" value="CLECT"/>
    <property type="match status" value="1"/>
</dbReference>
<dbReference type="Gene3D" id="3.10.100.10">
    <property type="entry name" value="Mannose-Binding Protein A, subunit A"/>
    <property type="match status" value="1"/>
</dbReference>
<reference evidence="7" key="1">
    <citation type="submission" date="2025-08" db="UniProtKB">
        <authorList>
            <consortium name="RefSeq"/>
        </authorList>
    </citation>
    <scope>IDENTIFICATION</scope>
    <source>
        <tissue evidence="7">Gonad</tissue>
    </source>
</reference>
<evidence type="ECO:0000259" key="5">
    <source>
        <dbReference type="PROSITE" id="PS50041"/>
    </source>
</evidence>
<keyword evidence="4" id="KW-1133">Transmembrane helix</keyword>
<dbReference type="PANTHER" id="PTHR22799:SF6">
    <property type="entry name" value="C-TYPE LECTIN DOMAIN FAMILY 4 MEMBER M-LIKE"/>
    <property type="match status" value="1"/>
</dbReference>
<evidence type="ECO:0000256" key="4">
    <source>
        <dbReference type="SAM" id="Phobius"/>
    </source>
</evidence>
<keyword evidence="4" id="KW-0472">Membrane</keyword>
<keyword evidence="1" id="KW-0430">Lectin</keyword>
<protein>
    <submittedName>
        <fullName evidence="7">C-type lectin domain family 4 member M-like</fullName>
    </submittedName>
</protein>
<dbReference type="InterPro" id="IPR016186">
    <property type="entry name" value="C-type_lectin-like/link_sf"/>
</dbReference>
<dbReference type="InterPro" id="IPR016187">
    <property type="entry name" value="CTDL_fold"/>
</dbReference>
<dbReference type="InterPro" id="IPR018378">
    <property type="entry name" value="C-type_lectin_CS"/>
</dbReference>
<dbReference type="PROSITE" id="PS50041">
    <property type="entry name" value="C_TYPE_LECTIN_2"/>
    <property type="match status" value="1"/>
</dbReference>
<dbReference type="GO" id="GO:0030246">
    <property type="term" value="F:carbohydrate binding"/>
    <property type="evidence" value="ECO:0007669"/>
    <property type="project" value="UniProtKB-KW"/>
</dbReference>
<sequence length="339" mass="36100">MDADVYEEACVVFPSGISAGSGHGPSSDTGIRTTQGSEISGEEARFSPDISTADVPNGYIPGVGMGSPGQSQVLTSAILKTISVLTVVVLNICLLGTVIFVAVTVLDLKLSVSQLDQKISADMSDLKMSVSQLDRKISVDVSDLKLSVSRLERLTSTLTSTQHAVISAWPRQVIQGPIKQNAVGTTEGLPGTVEDETTTSAHLKATCPDGYKMYREVCYKVFDTYKTFSQSAETCRADGGTLAMPRDAGINAFLYSLTTELGSNDDFWVGLHDQGQEGQWMWLDGTALGAPGGDGGNYSAWAADQPNSFTGEEDCALLHTGWYDHNCQSAEGFICQVMP</sequence>
<proteinExistence type="predicted"/>
<evidence type="ECO:0000313" key="6">
    <source>
        <dbReference type="Proteomes" id="UP000515135"/>
    </source>
</evidence>
<dbReference type="PANTHER" id="PTHR22799">
    <property type="entry name" value="TETRANECTIN-RELATED"/>
    <property type="match status" value="1"/>
</dbReference>
<dbReference type="AlphaFoldDB" id="A0A6P4YF36"/>
<dbReference type="GeneID" id="109469104"/>
<accession>A0A6P4YF36</accession>
<evidence type="ECO:0000256" key="2">
    <source>
        <dbReference type="ARBA" id="ARBA00023157"/>
    </source>
</evidence>
<name>A0A6P4YF36_BRABE</name>
<dbReference type="Pfam" id="PF00059">
    <property type="entry name" value="Lectin_C"/>
    <property type="match status" value="1"/>
</dbReference>
<feature type="transmembrane region" description="Helical" evidence="4">
    <location>
        <begin position="82"/>
        <end position="108"/>
    </location>
</feature>
<dbReference type="OrthoDB" id="2142683at2759"/>
<feature type="domain" description="C-type lectin" evidence="5">
    <location>
        <begin position="214"/>
        <end position="336"/>
    </location>
</feature>
<organism evidence="6 7">
    <name type="scientific">Branchiostoma belcheri</name>
    <name type="common">Amphioxus</name>
    <dbReference type="NCBI Taxonomy" id="7741"/>
    <lineage>
        <taxon>Eukaryota</taxon>
        <taxon>Metazoa</taxon>
        <taxon>Chordata</taxon>
        <taxon>Cephalochordata</taxon>
        <taxon>Leptocardii</taxon>
        <taxon>Amphioxiformes</taxon>
        <taxon>Branchiostomatidae</taxon>
        <taxon>Branchiostoma</taxon>
    </lineage>
</organism>
<feature type="region of interest" description="Disordered" evidence="3">
    <location>
        <begin position="17"/>
        <end position="49"/>
    </location>
</feature>
<gene>
    <name evidence="7" type="primary">LOC109469104</name>
</gene>
<dbReference type="RefSeq" id="XP_019623048.1">
    <property type="nucleotide sequence ID" value="XM_019767489.1"/>
</dbReference>
<keyword evidence="4" id="KW-0812">Transmembrane</keyword>
<dbReference type="KEGG" id="bbel:109469104"/>
<dbReference type="SUPFAM" id="SSF56436">
    <property type="entry name" value="C-type lectin-like"/>
    <property type="match status" value="1"/>
</dbReference>
<dbReference type="Proteomes" id="UP000515135">
    <property type="component" value="Unplaced"/>
</dbReference>
<dbReference type="InterPro" id="IPR051663">
    <property type="entry name" value="CLec_Tetranectin-domain"/>
</dbReference>
<dbReference type="CDD" id="cd00037">
    <property type="entry name" value="CLECT"/>
    <property type="match status" value="1"/>
</dbReference>
<evidence type="ECO:0000313" key="7">
    <source>
        <dbReference type="RefSeq" id="XP_019623048.1"/>
    </source>
</evidence>
<evidence type="ECO:0000256" key="3">
    <source>
        <dbReference type="SAM" id="MobiDB-lite"/>
    </source>
</evidence>